<evidence type="ECO:0000256" key="7">
    <source>
        <dbReference type="SAM" id="Phobius"/>
    </source>
</evidence>
<organism evidence="9 10">
    <name type="scientific">Rhodococcus jostii</name>
    <dbReference type="NCBI Taxonomy" id="132919"/>
    <lineage>
        <taxon>Bacteria</taxon>
        <taxon>Bacillati</taxon>
        <taxon>Actinomycetota</taxon>
        <taxon>Actinomycetes</taxon>
        <taxon>Mycobacteriales</taxon>
        <taxon>Nocardiaceae</taxon>
        <taxon>Rhodococcus</taxon>
    </lineage>
</organism>
<proteinExistence type="predicted"/>
<dbReference type="AlphaFoldDB" id="A0A1H5M8H4"/>
<sequence>MRQGVRAVRAAAMELWLPILMIVLVWVATARGSSFYFPPLQQVAQTFQQMWLFDRVGSDAVPSVRNFLVGLVIATVIGIGAGLVLALRESLYDAALPVFEFMRSVPGIVLVPVFLVLIGVGDGMKVAVIAYGAIWPILLGTIDGVRSLDPLVRDMMRSYHIPMHHRLLRVILPGASPQILAGARISVALGVVLIIASEYVASTHGIGYVQLHAERTFAIPEMWSALILLGGLGYTSNIAFRGIERYLLRWYHGLRTAGQGGSAS</sequence>
<evidence type="ECO:0000256" key="3">
    <source>
        <dbReference type="ARBA" id="ARBA00022475"/>
    </source>
</evidence>
<evidence type="ECO:0000256" key="5">
    <source>
        <dbReference type="ARBA" id="ARBA00022989"/>
    </source>
</evidence>
<accession>A0A1H5M8H4</accession>
<dbReference type="PANTHER" id="PTHR30151:SF0">
    <property type="entry name" value="ABC TRANSPORTER PERMEASE PROTEIN MJ0413-RELATED"/>
    <property type="match status" value="1"/>
</dbReference>
<evidence type="ECO:0000313" key="10">
    <source>
        <dbReference type="Proteomes" id="UP000183407"/>
    </source>
</evidence>
<keyword evidence="6 7" id="KW-0472">Membrane</keyword>
<reference evidence="10" key="1">
    <citation type="submission" date="2016-10" db="EMBL/GenBank/DDBJ databases">
        <authorList>
            <person name="Varghese N."/>
        </authorList>
    </citation>
    <scope>NUCLEOTIDE SEQUENCE [LARGE SCALE GENOMIC DNA]</scope>
    <source>
        <strain evidence="10">DSM 44719</strain>
    </source>
</reference>
<evidence type="ECO:0000259" key="8">
    <source>
        <dbReference type="Pfam" id="PF00528"/>
    </source>
</evidence>
<evidence type="ECO:0000256" key="6">
    <source>
        <dbReference type="ARBA" id="ARBA00023136"/>
    </source>
</evidence>
<dbReference type="Proteomes" id="UP000183407">
    <property type="component" value="Unassembled WGS sequence"/>
</dbReference>
<dbReference type="OrthoDB" id="3260236at2"/>
<dbReference type="SUPFAM" id="SSF161098">
    <property type="entry name" value="MetI-like"/>
    <property type="match status" value="1"/>
</dbReference>
<dbReference type="GO" id="GO:0055085">
    <property type="term" value="P:transmembrane transport"/>
    <property type="evidence" value="ECO:0007669"/>
    <property type="project" value="InterPro"/>
</dbReference>
<keyword evidence="5 7" id="KW-1133">Transmembrane helix</keyword>
<dbReference type="RefSeq" id="WP_073362780.1">
    <property type="nucleotide sequence ID" value="NZ_FNTL01000005.1"/>
</dbReference>
<evidence type="ECO:0000256" key="2">
    <source>
        <dbReference type="ARBA" id="ARBA00022448"/>
    </source>
</evidence>
<evidence type="ECO:0000256" key="1">
    <source>
        <dbReference type="ARBA" id="ARBA00004651"/>
    </source>
</evidence>
<feature type="transmembrane region" description="Helical" evidence="7">
    <location>
        <begin position="99"/>
        <end position="120"/>
    </location>
</feature>
<feature type="transmembrane region" description="Helical" evidence="7">
    <location>
        <begin position="167"/>
        <end position="197"/>
    </location>
</feature>
<feature type="domain" description="ABC transmembrane type-1" evidence="8">
    <location>
        <begin position="78"/>
        <end position="249"/>
    </location>
</feature>
<feature type="transmembrane region" description="Helical" evidence="7">
    <location>
        <begin position="67"/>
        <end position="87"/>
    </location>
</feature>
<comment type="subcellular location">
    <subcellularLocation>
        <location evidence="1">Cell membrane</location>
        <topology evidence="1">Multi-pass membrane protein</topology>
    </subcellularLocation>
</comment>
<name>A0A1H5M8H4_RHOJO</name>
<dbReference type="Pfam" id="PF00528">
    <property type="entry name" value="BPD_transp_1"/>
    <property type="match status" value="1"/>
</dbReference>
<keyword evidence="3" id="KW-1003">Cell membrane</keyword>
<dbReference type="PANTHER" id="PTHR30151">
    <property type="entry name" value="ALKANE SULFONATE ABC TRANSPORTER-RELATED, MEMBRANE SUBUNIT"/>
    <property type="match status" value="1"/>
</dbReference>
<keyword evidence="4 7" id="KW-0812">Transmembrane</keyword>
<dbReference type="InterPro" id="IPR000515">
    <property type="entry name" value="MetI-like"/>
</dbReference>
<evidence type="ECO:0000313" key="9">
    <source>
        <dbReference type="EMBL" id="SEE85615.1"/>
    </source>
</evidence>
<dbReference type="InterPro" id="IPR035906">
    <property type="entry name" value="MetI-like_sf"/>
</dbReference>
<gene>
    <name evidence="9" type="ORF">SAMN04490220_8751</name>
</gene>
<dbReference type="Gene3D" id="1.10.3720.10">
    <property type="entry name" value="MetI-like"/>
    <property type="match status" value="1"/>
</dbReference>
<dbReference type="EMBL" id="FNTL01000005">
    <property type="protein sequence ID" value="SEE85615.1"/>
    <property type="molecule type" value="Genomic_DNA"/>
</dbReference>
<feature type="transmembrane region" description="Helical" evidence="7">
    <location>
        <begin position="7"/>
        <end position="28"/>
    </location>
</feature>
<keyword evidence="2" id="KW-0813">Transport</keyword>
<evidence type="ECO:0000256" key="4">
    <source>
        <dbReference type="ARBA" id="ARBA00022692"/>
    </source>
</evidence>
<dbReference type="GO" id="GO:0005886">
    <property type="term" value="C:plasma membrane"/>
    <property type="evidence" value="ECO:0007669"/>
    <property type="project" value="UniProtKB-SubCell"/>
</dbReference>
<feature type="transmembrane region" description="Helical" evidence="7">
    <location>
        <begin position="126"/>
        <end position="146"/>
    </location>
</feature>
<protein>
    <submittedName>
        <fullName evidence="9">ABC-type nitrate/sulfonate/bicarbonate transport system, permease component</fullName>
    </submittedName>
</protein>
<feature type="transmembrane region" description="Helical" evidence="7">
    <location>
        <begin position="217"/>
        <end position="240"/>
    </location>
</feature>